<dbReference type="InterPro" id="IPR006059">
    <property type="entry name" value="SBP"/>
</dbReference>
<organism evidence="2 3">
    <name type="scientific">Paenibacillus hemerocallicola</name>
    <dbReference type="NCBI Taxonomy" id="1172614"/>
    <lineage>
        <taxon>Bacteria</taxon>
        <taxon>Bacillati</taxon>
        <taxon>Bacillota</taxon>
        <taxon>Bacilli</taxon>
        <taxon>Bacillales</taxon>
        <taxon>Paenibacillaceae</taxon>
        <taxon>Paenibacillus</taxon>
    </lineage>
</organism>
<keyword evidence="1" id="KW-0732">Signal</keyword>
<dbReference type="PANTHER" id="PTHR43649">
    <property type="entry name" value="ARABINOSE-BINDING PROTEIN-RELATED"/>
    <property type="match status" value="1"/>
</dbReference>
<dbReference type="Pfam" id="PF01547">
    <property type="entry name" value="SBP_bac_1"/>
    <property type="match status" value="1"/>
</dbReference>
<feature type="signal peptide" evidence="1">
    <location>
        <begin position="1"/>
        <end position="22"/>
    </location>
</feature>
<dbReference type="OrthoDB" id="362670at2"/>
<dbReference type="AlphaFoldDB" id="A0A5C4SVQ6"/>
<evidence type="ECO:0000313" key="3">
    <source>
        <dbReference type="Proteomes" id="UP000307943"/>
    </source>
</evidence>
<dbReference type="InterPro" id="IPR050490">
    <property type="entry name" value="Bact_solute-bd_prot1"/>
</dbReference>
<dbReference type="RefSeq" id="WP_139607745.1">
    <property type="nucleotide sequence ID" value="NZ_VDCQ01000113.1"/>
</dbReference>
<name>A0A5C4SVQ6_9BACL</name>
<evidence type="ECO:0000313" key="2">
    <source>
        <dbReference type="EMBL" id="TNJ55774.1"/>
    </source>
</evidence>
<accession>A0A5C4SVQ6</accession>
<feature type="chain" id="PRO_5039326122" evidence="1">
    <location>
        <begin position="23"/>
        <end position="436"/>
    </location>
</feature>
<dbReference type="EMBL" id="VDCQ01000113">
    <property type="protein sequence ID" value="TNJ55774.1"/>
    <property type="molecule type" value="Genomic_DNA"/>
</dbReference>
<dbReference type="SUPFAM" id="SSF53850">
    <property type="entry name" value="Periplasmic binding protein-like II"/>
    <property type="match status" value="1"/>
</dbReference>
<dbReference type="Gene3D" id="3.40.190.10">
    <property type="entry name" value="Periplasmic binding protein-like II"/>
    <property type="match status" value="1"/>
</dbReference>
<dbReference type="Proteomes" id="UP000307943">
    <property type="component" value="Unassembled WGS sequence"/>
</dbReference>
<proteinExistence type="predicted"/>
<evidence type="ECO:0000256" key="1">
    <source>
        <dbReference type="SAM" id="SignalP"/>
    </source>
</evidence>
<comment type="caution">
    <text evidence="2">The sequence shown here is derived from an EMBL/GenBank/DDBJ whole genome shotgun (WGS) entry which is preliminary data.</text>
</comment>
<keyword evidence="3" id="KW-1185">Reference proteome</keyword>
<protein>
    <submittedName>
        <fullName evidence="2">Extracellular solute-binding protein</fullName>
    </submittedName>
</protein>
<reference evidence="2 3" key="1">
    <citation type="submission" date="2019-05" db="EMBL/GenBank/DDBJ databases">
        <title>We sequenced the genome of Paenibacillus hemerocallicola KCTC 33185 for further insight into its adaptation and study the phylogeny of Paenibacillus.</title>
        <authorList>
            <person name="Narsing Rao M.P."/>
        </authorList>
    </citation>
    <scope>NUCLEOTIDE SEQUENCE [LARGE SCALE GENOMIC DNA]</scope>
    <source>
        <strain evidence="2 3">KCTC 33185</strain>
    </source>
</reference>
<sequence length="436" mass="48207">MKKTIICAAAAGLLLFLNGCGGQGSGGKEPGKENAEAVQISSEPVTLKFMVAHGAFTDENFESYFVEQLAKKHPNITVERVRGKLEDLIAAGETPDILMSGLPGIPALQELKVIDDLGPYIKKFKTDLSKYNPDAVDAIKTFSDKGDMLALPFRMNVPALFYNKDVFDIFGIPYPQDGMTWEEATGLAGKLTRNEGNVQYYGLLVGGADRMAMGLVLPYVNKQTNNAVLETDGWQRLFNQYKAIYSLPGYIADGKVPTTVDKFIKQQTNGMAAFWSADMFGELKKMATNGQQYNWDMATVPTFDKGKGYAWQVESQNFLISSTSKHKEQAFQVISYLVGEEIQKLQNKGGEVPVLRETGEIRKDFGTDLSFLKGKHTDALFMLPQGLHQHTKYDQKARSFINAAAEETVTKGVDVNTSLRNAQEKLNQYIKDQIGG</sequence>
<gene>
    <name evidence="2" type="ORF">FE784_39230</name>
</gene>